<dbReference type="SUPFAM" id="SSF56349">
    <property type="entry name" value="DNA breaking-rejoining enzymes"/>
    <property type="match status" value="1"/>
</dbReference>
<keyword evidence="7" id="KW-0229">DNA integration</keyword>
<gene>
    <name evidence="14" type="ordered locus">CKR_1472</name>
</gene>
<feature type="domain" description="Tyr recombinase" evidence="12">
    <location>
        <begin position="165"/>
        <end position="346"/>
    </location>
</feature>
<comment type="subcellular location">
    <subcellularLocation>
        <location evidence="2">Cytoplasm</location>
    </subcellularLocation>
</comment>
<dbReference type="GO" id="GO:0006310">
    <property type="term" value="P:DNA recombination"/>
    <property type="evidence" value="ECO:0007669"/>
    <property type="project" value="UniProtKB-KW"/>
</dbReference>
<keyword evidence="8 11" id="KW-0238">DNA-binding</keyword>
<name>B9E1Z8_CLOK1</name>
<dbReference type="InterPro" id="IPR002104">
    <property type="entry name" value="Integrase_catalytic"/>
</dbReference>
<evidence type="ECO:0000256" key="3">
    <source>
        <dbReference type="ARBA" id="ARBA00008857"/>
    </source>
</evidence>
<evidence type="ECO:0000256" key="5">
    <source>
        <dbReference type="ARBA" id="ARBA00022618"/>
    </source>
</evidence>
<accession>B9E1Z8</accession>
<evidence type="ECO:0000256" key="2">
    <source>
        <dbReference type="ARBA" id="ARBA00004496"/>
    </source>
</evidence>
<dbReference type="InterPro" id="IPR004107">
    <property type="entry name" value="Integrase_SAM-like_N"/>
</dbReference>
<dbReference type="PROSITE" id="PS51900">
    <property type="entry name" value="CB"/>
    <property type="match status" value="1"/>
</dbReference>
<dbReference type="GO" id="GO:0051301">
    <property type="term" value="P:cell division"/>
    <property type="evidence" value="ECO:0007669"/>
    <property type="project" value="UniProtKB-KW"/>
</dbReference>
<dbReference type="KEGG" id="ckr:CKR_1472"/>
<organism evidence="14 15">
    <name type="scientific">Clostridium kluyveri (strain NBRC 12016)</name>
    <dbReference type="NCBI Taxonomy" id="583346"/>
    <lineage>
        <taxon>Bacteria</taxon>
        <taxon>Bacillati</taxon>
        <taxon>Bacillota</taxon>
        <taxon>Clostridia</taxon>
        <taxon>Eubacteriales</taxon>
        <taxon>Clostridiaceae</taxon>
        <taxon>Clostridium</taxon>
    </lineage>
</organism>
<dbReference type="GO" id="GO:0015074">
    <property type="term" value="P:DNA integration"/>
    <property type="evidence" value="ECO:0007669"/>
    <property type="project" value="UniProtKB-KW"/>
</dbReference>
<keyword evidence="6" id="KW-0159">Chromosome partition</keyword>
<dbReference type="Pfam" id="PF00589">
    <property type="entry name" value="Phage_integrase"/>
    <property type="match status" value="1"/>
</dbReference>
<reference evidence="15" key="1">
    <citation type="submission" date="2005-09" db="EMBL/GenBank/DDBJ databases">
        <title>Complete genome sequence of Clostridium kluyveri and comparative genomics of Clostridia species.</title>
        <authorList>
            <person name="Inui M."/>
            <person name="Nonaka H."/>
            <person name="Shinoda Y."/>
            <person name="Ikenaga Y."/>
            <person name="Abe M."/>
            <person name="Naito K."/>
            <person name="Vertes A.A."/>
            <person name="Yukawa H."/>
        </authorList>
    </citation>
    <scope>NUCLEOTIDE SEQUENCE [LARGE SCALE GENOMIC DNA]</scope>
    <source>
        <strain evidence="15">NBRC 12016</strain>
    </source>
</reference>
<dbReference type="GO" id="GO:0003677">
    <property type="term" value="F:DNA binding"/>
    <property type="evidence" value="ECO:0007669"/>
    <property type="project" value="UniProtKB-UniRule"/>
</dbReference>
<dbReference type="InterPro" id="IPR013762">
    <property type="entry name" value="Integrase-like_cat_sf"/>
</dbReference>
<keyword evidence="4" id="KW-0963">Cytoplasm</keyword>
<dbReference type="PANTHER" id="PTHR30349">
    <property type="entry name" value="PHAGE INTEGRASE-RELATED"/>
    <property type="match status" value="1"/>
</dbReference>
<dbReference type="GO" id="GO:0005737">
    <property type="term" value="C:cytoplasm"/>
    <property type="evidence" value="ECO:0007669"/>
    <property type="project" value="UniProtKB-SubCell"/>
</dbReference>
<dbReference type="Proteomes" id="UP000007969">
    <property type="component" value="Chromosome"/>
</dbReference>
<dbReference type="EMBL" id="AP009049">
    <property type="protein sequence ID" value="BAH06523.1"/>
    <property type="molecule type" value="Genomic_DNA"/>
</dbReference>
<feature type="domain" description="Core-binding (CB)" evidence="13">
    <location>
        <begin position="38"/>
        <end position="143"/>
    </location>
</feature>
<comment type="similarity">
    <text evidence="3">Belongs to the 'phage' integrase family.</text>
</comment>
<evidence type="ECO:0000259" key="13">
    <source>
        <dbReference type="PROSITE" id="PS51900"/>
    </source>
</evidence>
<dbReference type="InterPro" id="IPR044068">
    <property type="entry name" value="CB"/>
</dbReference>
<dbReference type="InterPro" id="IPR010998">
    <property type="entry name" value="Integrase_recombinase_N"/>
</dbReference>
<dbReference type="Gene3D" id="1.10.150.130">
    <property type="match status" value="1"/>
</dbReference>
<evidence type="ECO:0000256" key="7">
    <source>
        <dbReference type="ARBA" id="ARBA00022908"/>
    </source>
</evidence>
<keyword evidence="10" id="KW-0131">Cell cycle</keyword>
<evidence type="ECO:0008006" key="16">
    <source>
        <dbReference type="Google" id="ProtNLM"/>
    </source>
</evidence>
<dbReference type="AlphaFoldDB" id="B9E1Z8"/>
<evidence type="ECO:0000256" key="8">
    <source>
        <dbReference type="ARBA" id="ARBA00023125"/>
    </source>
</evidence>
<evidence type="ECO:0000256" key="9">
    <source>
        <dbReference type="ARBA" id="ARBA00023172"/>
    </source>
</evidence>
<dbReference type="InterPro" id="IPR050090">
    <property type="entry name" value="Tyrosine_recombinase_XerCD"/>
</dbReference>
<evidence type="ECO:0000259" key="12">
    <source>
        <dbReference type="PROSITE" id="PS51898"/>
    </source>
</evidence>
<dbReference type="Pfam" id="PF02899">
    <property type="entry name" value="Phage_int_SAM_1"/>
    <property type="match status" value="1"/>
</dbReference>
<keyword evidence="5" id="KW-0132">Cell division</keyword>
<evidence type="ECO:0000313" key="15">
    <source>
        <dbReference type="Proteomes" id="UP000007969"/>
    </source>
</evidence>
<sequence length="355" mass="41414">MPSFVEYITSLNDYLAILYIKKGAFYIMKYSLNQIYNPELPGYLNDFLNYLGTIKGKSKNTLEGYKVDLTMFLRFLKLYKGLEKEGSQFEKIKIKDIDIDIIKQITLSDLFAFISFIENYRHNKSYARARKVASLKSFFKYLCSKAKLISENPALELESPQISKRNPIYLSLKESKLLLESIDGKFKERDYCIITFFLNCGMRLSELCSINISNIKEDTLTVIGKGNKERTIYLNKSCLEALKNYLTSRDEYLNKIKDKDALFISKNYARINKRSVEIMLKKYLKKANLDSEKYTPHKLRHTAATLMYKYGHVDIRSLQKILGHENVSTTQIYTHVDDERLREAIKSNPLNITEK</sequence>
<evidence type="ECO:0000256" key="11">
    <source>
        <dbReference type="PROSITE-ProRule" id="PRU01248"/>
    </source>
</evidence>
<dbReference type="Gene3D" id="1.10.443.10">
    <property type="entry name" value="Intergrase catalytic core"/>
    <property type="match status" value="1"/>
</dbReference>
<keyword evidence="9" id="KW-0233">DNA recombination</keyword>
<evidence type="ECO:0000256" key="6">
    <source>
        <dbReference type="ARBA" id="ARBA00022829"/>
    </source>
</evidence>
<dbReference type="HOGENOM" id="CLU_027562_9_6_9"/>
<dbReference type="InterPro" id="IPR011010">
    <property type="entry name" value="DNA_brk_join_enz"/>
</dbReference>
<evidence type="ECO:0000313" key="14">
    <source>
        <dbReference type="EMBL" id="BAH06523.1"/>
    </source>
</evidence>
<dbReference type="GO" id="GO:0007059">
    <property type="term" value="P:chromosome segregation"/>
    <property type="evidence" value="ECO:0007669"/>
    <property type="project" value="UniProtKB-KW"/>
</dbReference>
<protein>
    <recommendedName>
        <fullName evidence="16">Recombinase XerC</fullName>
    </recommendedName>
</protein>
<evidence type="ECO:0000256" key="10">
    <source>
        <dbReference type="ARBA" id="ARBA00023306"/>
    </source>
</evidence>
<proteinExistence type="inferred from homology"/>
<dbReference type="PANTHER" id="PTHR30349:SF77">
    <property type="entry name" value="TYROSINE RECOMBINASE XERC"/>
    <property type="match status" value="1"/>
</dbReference>
<evidence type="ECO:0000256" key="1">
    <source>
        <dbReference type="ARBA" id="ARBA00003283"/>
    </source>
</evidence>
<dbReference type="PROSITE" id="PS51898">
    <property type="entry name" value="TYR_RECOMBINASE"/>
    <property type="match status" value="1"/>
</dbReference>
<comment type="function">
    <text evidence="1">Site-specific tyrosine recombinase, which acts by catalyzing the cutting and rejoining of the recombining DNA molecules.</text>
</comment>
<evidence type="ECO:0000256" key="4">
    <source>
        <dbReference type="ARBA" id="ARBA00022490"/>
    </source>
</evidence>